<name>A0A6A5KH62_9PLEO</name>
<evidence type="ECO:0000256" key="1">
    <source>
        <dbReference type="SAM" id="MobiDB-lite"/>
    </source>
</evidence>
<dbReference type="EMBL" id="ML975289">
    <property type="protein sequence ID" value="KAF1835329.1"/>
    <property type="molecule type" value="Genomic_DNA"/>
</dbReference>
<protein>
    <submittedName>
        <fullName evidence="2">Uncharacterized protein</fullName>
    </submittedName>
</protein>
<proteinExistence type="predicted"/>
<evidence type="ECO:0000313" key="3">
    <source>
        <dbReference type="Proteomes" id="UP000800040"/>
    </source>
</evidence>
<evidence type="ECO:0000313" key="2">
    <source>
        <dbReference type="EMBL" id="KAF1835329.1"/>
    </source>
</evidence>
<gene>
    <name evidence="2" type="ORF">BDW02DRAFT_295089</name>
</gene>
<dbReference type="Proteomes" id="UP000800040">
    <property type="component" value="Unassembled WGS sequence"/>
</dbReference>
<sequence length="85" mass="9433">MPPCVRATRLFFHQAAWQCQTMSCPLKCVFASALHLFCHALCCLLRSPVRCILLDSATLFEQTSWTSVSPVPPPLTRQASPVLDS</sequence>
<dbReference type="AlphaFoldDB" id="A0A6A5KH62"/>
<feature type="region of interest" description="Disordered" evidence="1">
    <location>
        <begin position="66"/>
        <end position="85"/>
    </location>
</feature>
<organism evidence="2 3">
    <name type="scientific">Decorospora gaudefroyi</name>
    <dbReference type="NCBI Taxonomy" id="184978"/>
    <lineage>
        <taxon>Eukaryota</taxon>
        <taxon>Fungi</taxon>
        <taxon>Dikarya</taxon>
        <taxon>Ascomycota</taxon>
        <taxon>Pezizomycotina</taxon>
        <taxon>Dothideomycetes</taxon>
        <taxon>Pleosporomycetidae</taxon>
        <taxon>Pleosporales</taxon>
        <taxon>Pleosporineae</taxon>
        <taxon>Pleosporaceae</taxon>
        <taxon>Decorospora</taxon>
    </lineage>
</organism>
<reference evidence="2" key="1">
    <citation type="submission" date="2020-01" db="EMBL/GenBank/DDBJ databases">
        <authorList>
            <consortium name="DOE Joint Genome Institute"/>
            <person name="Haridas S."/>
            <person name="Albert R."/>
            <person name="Binder M."/>
            <person name="Bloem J."/>
            <person name="Labutti K."/>
            <person name="Salamov A."/>
            <person name="Andreopoulos B."/>
            <person name="Baker S.E."/>
            <person name="Barry K."/>
            <person name="Bills G."/>
            <person name="Bluhm B.H."/>
            <person name="Cannon C."/>
            <person name="Castanera R."/>
            <person name="Culley D.E."/>
            <person name="Daum C."/>
            <person name="Ezra D."/>
            <person name="Gonzalez J.B."/>
            <person name="Henrissat B."/>
            <person name="Kuo A."/>
            <person name="Liang C."/>
            <person name="Lipzen A."/>
            <person name="Lutzoni F."/>
            <person name="Magnuson J."/>
            <person name="Mondo S."/>
            <person name="Nolan M."/>
            <person name="Ohm R."/>
            <person name="Pangilinan J."/>
            <person name="Park H.-J."/>
            <person name="Ramirez L."/>
            <person name="Alfaro M."/>
            <person name="Sun H."/>
            <person name="Tritt A."/>
            <person name="Yoshinaga Y."/>
            <person name="Zwiers L.-H."/>
            <person name="Turgeon B.G."/>
            <person name="Goodwin S.B."/>
            <person name="Spatafora J.W."/>
            <person name="Crous P.W."/>
            <person name="Grigoriev I.V."/>
        </authorList>
    </citation>
    <scope>NUCLEOTIDE SEQUENCE</scope>
    <source>
        <strain evidence="2">P77</strain>
    </source>
</reference>
<accession>A0A6A5KH62</accession>
<keyword evidence="3" id="KW-1185">Reference proteome</keyword>